<keyword evidence="15" id="KW-0067">ATP-binding</keyword>
<keyword evidence="15" id="KW-0547">Nucleotide-binding</keyword>
<evidence type="ECO:0000256" key="5">
    <source>
        <dbReference type="ARBA" id="ARBA00022729"/>
    </source>
</evidence>
<keyword evidence="2 10" id="KW-0813">Transport</keyword>
<dbReference type="GO" id="GO:0005524">
    <property type="term" value="F:ATP binding"/>
    <property type="evidence" value="ECO:0007669"/>
    <property type="project" value="UniProtKB-KW"/>
</dbReference>
<keyword evidence="3 10" id="KW-1134">Transmembrane beta strand</keyword>
<keyword evidence="16" id="KW-1185">Reference proteome</keyword>
<organism evidence="15 16">
    <name type="scientific">Danxiaibacter flavus</name>
    <dbReference type="NCBI Taxonomy" id="3049108"/>
    <lineage>
        <taxon>Bacteria</taxon>
        <taxon>Pseudomonadati</taxon>
        <taxon>Bacteroidota</taxon>
        <taxon>Chitinophagia</taxon>
        <taxon>Chitinophagales</taxon>
        <taxon>Chitinophagaceae</taxon>
        <taxon>Danxiaibacter</taxon>
    </lineage>
</organism>
<comment type="subcellular location">
    <subcellularLocation>
        <location evidence="1 10">Cell outer membrane</location>
        <topology evidence="1 10">Multi-pass membrane protein</topology>
    </subcellularLocation>
</comment>
<dbReference type="InterPro" id="IPR037066">
    <property type="entry name" value="Plug_dom_sf"/>
</dbReference>
<evidence type="ECO:0000256" key="3">
    <source>
        <dbReference type="ARBA" id="ARBA00022452"/>
    </source>
</evidence>
<sequence>MIVKPLLTAISVWAALVFCSPVAAQQKKPADSTKVQELEGIVVSATRYNEKILQAPVSIEKLTGADIRNTAQLSFFDAIENLKSVQMITPSLGFKVINTRGFTNTTNVRFVQMVDGNDIQAPHIGAPMANALGPGDLDITSVELVPGSASALYGMNAINGTANFITKDPFQSQGLSFSQKTGVNHVGDREHAATIYTESSLRWVKAFHDKFAFKINFTYTNGTDWYADNRTDLNPNANISTGLTGADNPGADRVNIYADESGNRRTLMLGGKQYVVSRTGYAEKDMASYNLQNFRGDVTLAYKFNKNLTLSYTFRAANTNTIYQRTNRFRLDDYLTTQHSLLVKTRSLQVRAYVNTENTGNSYNIRSMAENIDRSFKSDNNWFSDFTKQFNNAVNGGQTVAGAMHSVRAIADSGRPVANSQATSALIAKLRDINNWDIGAALRVKANMYHAEMQHSLTDDILTGVKKDWKLTILYGLDYRRYVVVPDGNYFINPVKDGKDLIYWKFGGFIEATKLLLNDKLKINAVLRIDKNQYYSAKLNPRIAFVYSPVPQHNFRLAFQQGYRFPSLFEAFSNINSGGVKRVGGLPVMSHGIFENSYLRASIDAFQAANTKDVNNNGLTTAQAMEKNQGLLKKNTYTYLQPEEIKGIEGGYRTSLLDDRLAIDVDFYYNVYKNLMAQVEANIPRNSSPDSLLYSLNNRQSQDRYRLWTNSKTVSHNYGSTLGITWKLPKKYRAGGNVTMSKLARKSQNDGLEDGFNTPAWMYNVNFGNAAITKHFGFQVNYRWQSSYLWQSSLATGTVSAYGTVDAQVQYHNLKDNFSVKLGATNLFNHYYYSFIGGPSIGGFYYTTITIAL</sequence>
<dbReference type="InterPro" id="IPR012910">
    <property type="entry name" value="Plug_dom"/>
</dbReference>
<evidence type="ECO:0000256" key="1">
    <source>
        <dbReference type="ARBA" id="ARBA00004571"/>
    </source>
</evidence>
<evidence type="ECO:0000256" key="9">
    <source>
        <dbReference type="ARBA" id="ARBA00023237"/>
    </source>
</evidence>
<dbReference type="EMBL" id="JAULBC010000007">
    <property type="protein sequence ID" value="MEX6689769.1"/>
    <property type="molecule type" value="Genomic_DNA"/>
</dbReference>
<evidence type="ECO:0000256" key="11">
    <source>
        <dbReference type="RuleBase" id="RU003357"/>
    </source>
</evidence>
<proteinExistence type="inferred from homology"/>
<keyword evidence="4 10" id="KW-0812">Transmembrane</keyword>
<name>A0ABV3ZIR1_9BACT</name>
<evidence type="ECO:0000256" key="8">
    <source>
        <dbReference type="ARBA" id="ARBA00023170"/>
    </source>
</evidence>
<dbReference type="SUPFAM" id="SSF56935">
    <property type="entry name" value="Porins"/>
    <property type="match status" value="1"/>
</dbReference>
<protein>
    <submittedName>
        <fullName evidence="15">TonB-dependent receptor</fullName>
    </submittedName>
</protein>
<evidence type="ECO:0000256" key="7">
    <source>
        <dbReference type="ARBA" id="ARBA00023136"/>
    </source>
</evidence>
<dbReference type="Gene3D" id="2.40.170.20">
    <property type="entry name" value="TonB-dependent receptor, beta-barrel domain"/>
    <property type="match status" value="1"/>
</dbReference>
<dbReference type="InterPro" id="IPR036942">
    <property type="entry name" value="Beta-barrel_TonB_sf"/>
</dbReference>
<dbReference type="InterPro" id="IPR000531">
    <property type="entry name" value="Beta-barrel_TonB"/>
</dbReference>
<dbReference type="Pfam" id="PF07715">
    <property type="entry name" value="Plug"/>
    <property type="match status" value="1"/>
</dbReference>
<feature type="domain" description="TonB-dependent receptor plug" evidence="14">
    <location>
        <begin position="53"/>
        <end position="161"/>
    </location>
</feature>
<dbReference type="RefSeq" id="WP_369331177.1">
    <property type="nucleotide sequence ID" value="NZ_JAULBC010000007.1"/>
</dbReference>
<dbReference type="Pfam" id="PF00593">
    <property type="entry name" value="TonB_dep_Rec_b-barrel"/>
    <property type="match status" value="1"/>
</dbReference>
<dbReference type="PROSITE" id="PS52016">
    <property type="entry name" value="TONB_DEPENDENT_REC_3"/>
    <property type="match status" value="1"/>
</dbReference>
<keyword evidence="7 10" id="KW-0472">Membrane</keyword>
<keyword evidence="9 10" id="KW-0998">Cell outer membrane</keyword>
<dbReference type="InterPro" id="IPR039426">
    <property type="entry name" value="TonB-dep_rcpt-like"/>
</dbReference>
<evidence type="ECO:0000256" key="12">
    <source>
        <dbReference type="SAM" id="SignalP"/>
    </source>
</evidence>
<comment type="caution">
    <text evidence="15">The sequence shown here is derived from an EMBL/GenBank/DDBJ whole genome shotgun (WGS) entry which is preliminary data.</text>
</comment>
<evidence type="ECO:0000259" key="14">
    <source>
        <dbReference type="Pfam" id="PF07715"/>
    </source>
</evidence>
<feature type="signal peptide" evidence="12">
    <location>
        <begin position="1"/>
        <end position="24"/>
    </location>
</feature>
<dbReference type="Gene3D" id="2.170.130.10">
    <property type="entry name" value="TonB-dependent receptor, plug domain"/>
    <property type="match status" value="1"/>
</dbReference>
<keyword evidence="5 12" id="KW-0732">Signal</keyword>
<keyword evidence="6 11" id="KW-0798">TonB box</keyword>
<feature type="domain" description="TonB-dependent receptor-like beta-barrel" evidence="13">
    <location>
        <begin position="299"/>
        <end position="827"/>
    </location>
</feature>
<evidence type="ECO:0000313" key="15">
    <source>
        <dbReference type="EMBL" id="MEX6689769.1"/>
    </source>
</evidence>
<gene>
    <name evidence="15" type="ORF">QTN47_19845</name>
</gene>
<evidence type="ECO:0000256" key="2">
    <source>
        <dbReference type="ARBA" id="ARBA00022448"/>
    </source>
</evidence>
<evidence type="ECO:0000256" key="10">
    <source>
        <dbReference type="PROSITE-ProRule" id="PRU01360"/>
    </source>
</evidence>
<dbReference type="PANTHER" id="PTHR30069:SF29">
    <property type="entry name" value="HEMOGLOBIN AND HEMOGLOBIN-HAPTOGLOBIN-BINDING PROTEIN 1-RELATED"/>
    <property type="match status" value="1"/>
</dbReference>
<dbReference type="PANTHER" id="PTHR30069">
    <property type="entry name" value="TONB-DEPENDENT OUTER MEMBRANE RECEPTOR"/>
    <property type="match status" value="1"/>
</dbReference>
<keyword evidence="8 15" id="KW-0675">Receptor</keyword>
<evidence type="ECO:0000256" key="6">
    <source>
        <dbReference type="ARBA" id="ARBA00023077"/>
    </source>
</evidence>
<comment type="similarity">
    <text evidence="10 11">Belongs to the TonB-dependent receptor family.</text>
</comment>
<evidence type="ECO:0000256" key="4">
    <source>
        <dbReference type="ARBA" id="ARBA00022692"/>
    </source>
</evidence>
<accession>A0ABV3ZIR1</accession>
<evidence type="ECO:0000259" key="13">
    <source>
        <dbReference type="Pfam" id="PF00593"/>
    </source>
</evidence>
<feature type="chain" id="PRO_5047537480" evidence="12">
    <location>
        <begin position="25"/>
        <end position="853"/>
    </location>
</feature>
<dbReference type="Proteomes" id="UP001560573">
    <property type="component" value="Unassembled WGS sequence"/>
</dbReference>
<evidence type="ECO:0000313" key="16">
    <source>
        <dbReference type="Proteomes" id="UP001560573"/>
    </source>
</evidence>
<reference evidence="15 16" key="1">
    <citation type="submission" date="2023-07" db="EMBL/GenBank/DDBJ databases">
        <authorList>
            <person name="Lian W.-H."/>
        </authorList>
    </citation>
    <scope>NUCLEOTIDE SEQUENCE [LARGE SCALE GENOMIC DNA]</scope>
    <source>
        <strain evidence="15 16">SYSU DXS3180</strain>
    </source>
</reference>